<evidence type="ECO:0000313" key="12">
    <source>
        <dbReference type="Proteomes" id="UP000307000"/>
    </source>
</evidence>
<feature type="transmembrane region" description="Helical" evidence="8">
    <location>
        <begin position="160"/>
        <end position="179"/>
    </location>
</feature>
<keyword evidence="4" id="KW-0067">ATP-binding</keyword>
<dbReference type="PROSITE" id="PS00211">
    <property type="entry name" value="ABC_TRANSPORTER_1"/>
    <property type="match status" value="1"/>
</dbReference>
<feature type="region of interest" description="Disordered" evidence="7">
    <location>
        <begin position="527"/>
        <end position="562"/>
    </location>
</feature>
<evidence type="ECO:0000256" key="7">
    <source>
        <dbReference type="SAM" id="MobiDB-lite"/>
    </source>
</evidence>
<dbReference type="RefSeq" id="WP_175419377.1">
    <property type="nucleotide sequence ID" value="NZ_CP034412.1"/>
</dbReference>
<name>A0A5B7WU73_9MICC</name>
<keyword evidence="2 8" id="KW-0812">Transmembrane</keyword>
<comment type="subcellular location">
    <subcellularLocation>
        <location evidence="1">Cell membrane</location>
        <topology evidence="1">Multi-pass membrane protein</topology>
    </subcellularLocation>
</comment>
<dbReference type="SMART" id="SM00382">
    <property type="entry name" value="AAA"/>
    <property type="match status" value="2"/>
</dbReference>
<dbReference type="EMBL" id="CP034412">
    <property type="protein sequence ID" value="QCY47509.1"/>
    <property type="molecule type" value="Genomic_DNA"/>
</dbReference>
<dbReference type="GO" id="GO:0016887">
    <property type="term" value="F:ATP hydrolysis activity"/>
    <property type="evidence" value="ECO:0007669"/>
    <property type="project" value="InterPro"/>
</dbReference>
<dbReference type="InterPro" id="IPR011527">
    <property type="entry name" value="ABC1_TM_dom"/>
</dbReference>
<dbReference type="InterPro" id="IPR014223">
    <property type="entry name" value="ABC_CydC/D"/>
</dbReference>
<dbReference type="Proteomes" id="UP000307000">
    <property type="component" value="Chromosome"/>
</dbReference>
<dbReference type="GO" id="GO:0005886">
    <property type="term" value="C:plasma membrane"/>
    <property type="evidence" value="ECO:0007669"/>
    <property type="project" value="UniProtKB-SubCell"/>
</dbReference>
<keyword evidence="6 8" id="KW-0472">Membrane</keyword>
<feature type="domain" description="ABC transporter" evidence="9">
    <location>
        <begin position="887"/>
        <end position="1107"/>
    </location>
</feature>
<keyword evidence="3" id="KW-0547">Nucleotide-binding</keyword>
<evidence type="ECO:0000256" key="4">
    <source>
        <dbReference type="ARBA" id="ARBA00022840"/>
    </source>
</evidence>
<keyword evidence="5 8" id="KW-1133">Transmembrane helix</keyword>
<protein>
    <submittedName>
        <fullName evidence="11">Thiol reductant ABC exporter subunit CydC</fullName>
    </submittedName>
</protein>
<gene>
    <name evidence="11" type="primary">cydC</name>
    <name evidence="11" type="ORF">GcLGCM259_1791</name>
</gene>
<reference evidence="11 12" key="1">
    <citation type="submission" date="2018-12" db="EMBL/GenBank/DDBJ databases">
        <title>Complete Genome Sequence of Glutamicibacter creatinolyticus strain LGCM259,isolated from an abscess of a 12-year-old mare in Italy.</title>
        <authorList>
            <person name="Santos R.G."/>
            <person name="Silva A.L."/>
            <person name="Seyffert N."/>
            <person name="Castro T.L.P."/>
            <person name="Attili A.R."/>
            <person name="Rifici C."/>
            <person name="Mazzullo G."/>
            <person name="Brenig B."/>
            <person name="Venanzi F."/>
            <person name="Azevedo V."/>
        </authorList>
    </citation>
    <scope>NUCLEOTIDE SEQUENCE [LARGE SCALE GENOMIC DNA]</scope>
    <source>
        <strain evidence="11 12">LGCM 259</strain>
    </source>
</reference>
<dbReference type="PROSITE" id="PS50929">
    <property type="entry name" value="ABC_TM1F"/>
    <property type="match status" value="2"/>
</dbReference>
<feature type="compositionally biased region" description="Low complexity" evidence="7">
    <location>
        <begin position="529"/>
        <end position="539"/>
    </location>
</feature>
<evidence type="ECO:0000313" key="11">
    <source>
        <dbReference type="EMBL" id="QCY47509.1"/>
    </source>
</evidence>
<feature type="transmembrane region" description="Helical" evidence="8">
    <location>
        <begin position="606"/>
        <end position="624"/>
    </location>
</feature>
<dbReference type="Gene3D" id="1.20.1560.10">
    <property type="entry name" value="ABC transporter type 1, transmembrane domain"/>
    <property type="match status" value="2"/>
</dbReference>
<dbReference type="Pfam" id="PF00664">
    <property type="entry name" value="ABC_membrane"/>
    <property type="match status" value="2"/>
</dbReference>
<dbReference type="InterPro" id="IPR017871">
    <property type="entry name" value="ABC_transporter-like_CS"/>
</dbReference>
<dbReference type="InterPro" id="IPR003439">
    <property type="entry name" value="ABC_transporter-like_ATP-bd"/>
</dbReference>
<keyword evidence="12" id="KW-1185">Reference proteome</keyword>
<evidence type="ECO:0000256" key="6">
    <source>
        <dbReference type="ARBA" id="ARBA00023136"/>
    </source>
</evidence>
<evidence type="ECO:0000259" key="9">
    <source>
        <dbReference type="PROSITE" id="PS50893"/>
    </source>
</evidence>
<dbReference type="KEGG" id="gcr:GcLGCM259_1791"/>
<dbReference type="GO" id="GO:0045454">
    <property type="term" value="P:cell redox homeostasis"/>
    <property type="evidence" value="ECO:0007669"/>
    <property type="project" value="InterPro"/>
</dbReference>
<dbReference type="PANTHER" id="PTHR24221:SF654">
    <property type="entry name" value="ATP-BINDING CASSETTE SUB-FAMILY B MEMBER 6"/>
    <property type="match status" value="1"/>
</dbReference>
<dbReference type="Gene3D" id="3.40.50.300">
    <property type="entry name" value="P-loop containing nucleotide triphosphate hydrolases"/>
    <property type="match status" value="2"/>
</dbReference>
<feature type="transmembrane region" description="Helical" evidence="8">
    <location>
        <begin position="579"/>
        <end position="600"/>
    </location>
</feature>
<dbReference type="InterPro" id="IPR003593">
    <property type="entry name" value="AAA+_ATPase"/>
</dbReference>
<feature type="domain" description="ABC transmembrane type-1" evidence="10">
    <location>
        <begin position="18"/>
        <end position="302"/>
    </location>
</feature>
<dbReference type="PROSITE" id="PS50893">
    <property type="entry name" value="ABC_TRANSPORTER_2"/>
    <property type="match status" value="2"/>
</dbReference>
<feature type="transmembrane region" description="Helical" evidence="8">
    <location>
        <begin position="20"/>
        <end position="44"/>
    </location>
</feature>
<evidence type="ECO:0000256" key="5">
    <source>
        <dbReference type="ARBA" id="ARBA00022989"/>
    </source>
</evidence>
<accession>A0A5B7WU73</accession>
<dbReference type="InterPro" id="IPR039421">
    <property type="entry name" value="Type_1_exporter"/>
</dbReference>
<evidence type="ECO:0000256" key="1">
    <source>
        <dbReference type="ARBA" id="ARBA00004651"/>
    </source>
</evidence>
<evidence type="ECO:0000256" key="2">
    <source>
        <dbReference type="ARBA" id="ARBA00022692"/>
    </source>
</evidence>
<dbReference type="PANTHER" id="PTHR24221">
    <property type="entry name" value="ATP-BINDING CASSETTE SUB-FAMILY B"/>
    <property type="match status" value="1"/>
</dbReference>
<feature type="compositionally biased region" description="Low complexity" evidence="7">
    <location>
        <begin position="546"/>
        <end position="560"/>
    </location>
</feature>
<proteinExistence type="predicted"/>
<feature type="transmembrane region" description="Helical" evidence="8">
    <location>
        <begin position="691"/>
        <end position="712"/>
    </location>
</feature>
<dbReference type="GO" id="GO:0140359">
    <property type="term" value="F:ABC-type transporter activity"/>
    <property type="evidence" value="ECO:0007669"/>
    <property type="project" value="InterPro"/>
</dbReference>
<sequence length="1107" mass="118070">MAAPRFLPSNLLQRRQLVLLTVWSISKALGLILLAFALGTWIASLAGSGAPAGPRLLWLALAGALLRAAGGWGLNVSSRRMGLGAKERMREQLVASTAAVSTIVPVASKKFSVPVTATLAAHGIDKLDDYFTKFIPAMVSALVLPPLLGIYVLTVDLTSAIVLLITIPLVPLFMALIGMHTQEKIRESQAGLDALAHQLYELALGLPALLGLGRARAQGTAIARLGRRYRKATMENLKTVFLSSFWLELISTLSVAVVAVFIGLRLVGGHMDLAAGLIVLILAPEVFGTLREVGSAYHAADDGLAAYQRYEQMVGQNPEPAISVQRLPLDAGNRQPILELEDFSFRYGTEAPLYRNYTLRLEPGQRLLLDGASGTGKSTLLKAIAEGASANALDAEQTSGQLRLRGGFALISQHPEFSQDTGVRQLALDAPQASAEQIQRLAHELGLHTMLQRPIAEYSPGELRRLEVLRALLRIHSEPGTRLLLADEPTAHLDARNAAAVRRLLGELPAGCAVLVASHDPLLGARQVPGTAPTATTAPVDEDEPAALPQAPRPPRGQQASGFTPVRDLLTRYTGARKAVLLGVLSVLFAVALSAVSGWLIVKASYMPPVLHLMVAIVSVRALGIGRAALRYLEQLAIHDAVLGYAAELREKIWNAMVAKPASWGVVSRSPVVLRFFLAEVDELRDLLARVVFPPLQALIVWLLGTVVLFLIQPAFGYAGLGALLLMLIVIVPLIRRIEGHSTTEQLEHRLQVNERVLAILRNRASLRANDSLGELLARLRRTERENTRKASWHALGQGVGANLMTLTGAVLATACVALSEVTPELTAVAALLALALSEPAAACVASIQQARALAELRQTLADRGVSSAPQQQLPEPEEDFGPVTGFELHEVALGYREGEPVLQGLSARIAPGDWTALTGPSGSGKSTLLTALLGVLPPLSGQIHAIDTAGQLSPLTAQALDSVAWCPQEAHLFDSTLARNLALGVEGPMPPESQMLQVLQAVGLGSWYAQHPQGLETRIGSGGHSLSGGQRCRLAVARALLADKQVVLLDEPTAHLGQDEGQALIDQLRAALAGRTVVLITHDAQLAGECDHRIDLSQRARHGLTV</sequence>
<evidence type="ECO:0000256" key="3">
    <source>
        <dbReference type="ARBA" id="ARBA00022741"/>
    </source>
</evidence>
<dbReference type="CDD" id="cd18584">
    <property type="entry name" value="ABC_6TM_AarD_CydD"/>
    <property type="match status" value="1"/>
</dbReference>
<dbReference type="InterPro" id="IPR027417">
    <property type="entry name" value="P-loop_NTPase"/>
</dbReference>
<dbReference type="InterPro" id="IPR036640">
    <property type="entry name" value="ABC1_TM_sf"/>
</dbReference>
<evidence type="ECO:0000259" key="10">
    <source>
        <dbReference type="PROSITE" id="PS50929"/>
    </source>
</evidence>
<feature type="domain" description="ABC transmembrane type-1" evidence="10">
    <location>
        <begin position="579"/>
        <end position="853"/>
    </location>
</feature>
<feature type="transmembrane region" description="Helical" evidence="8">
    <location>
        <begin position="240"/>
        <end position="267"/>
    </location>
</feature>
<feature type="domain" description="ABC transporter" evidence="9">
    <location>
        <begin position="338"/>
        <end position="561"/>
    </location>
</feature>
<dbReference type="SUPFAM" id="SSF52540">
    <property type="entry name" value="P-loop containing nucleoside triphosphate hydrolases"/>
    <property type="match status" value="2"/>
</dbReference>
<dbReference type="AlphaFoldDB" id="A0A5B7WU73"/>
<organism evidence="11 12">
    <name type="scientific">Glutamicibacter creatinolyticus</name>
    <dbReference type="NCBI Taxonomy" id="162496"/>
    <lineage>
        <taxon>Bacteria</taxon>
        <taxon>Bacillati</taxon>
        <taxon>Actinomycetota</taxon>
        <taxon>Actinomycetes</taxon>
        <taxon>Micrococcales</taxon>
        <taxon>Micrococcaceae</taxon>
        <taxon>Glutamicibacter</taxon>
    </lineage>
</organism>
<feature type="transmembrane region" description="Helical" evidence="8">
    <location>
        <begin position="56"/>
        <end position="76"/>
    </location>
</feature>
<feature type="transmembrane region" description="Helical" evidence="8">
    <location>
        <begin position="134"/>
        <end position="154"/>
    </location>
</feature>
<dbReference type="SUPFAM" id="SSF90123">
    <property type="entry name" value="ABC transporter transmembrane region"/>
    <property type="match status" value="2"/>
</dbReference>
<evidence type="ECO:0000256" key="8">
    <source>
        <dbReference type="SAM" id="Phobius"/>
    </source>
</evidence>
<dbReference type="GO" id="GO:0005524">
    <property type="term" value="F:ATP binding"/>
    <property type="evidence" value="ECO:0007669"/>
    <property type="project" value="UniProtKB-KW"/>
</dbReference>
<dbReference type="GO" id="GO:0034775">
    <property type="term" value="P:glutathione transmembrane transport"/>
    <property type="evidence" value="ECO:0007669"/>
    <property type="project" value="InterPro"/>
</dbReference>
<feature type="transmembrane region" description="Helical" evidence="8">
    <location>
        <begin position="273"/>
        <end position="290"/>
    </location>
</feature>
<dbReference type="Pfam" id="PF00005">
    <property type="entry name" value="ABC_tran"/>
    <property type="match status" value="2"/>
</dbReference>
<dbReference type="NCBIfam" id="TIGR02868">
    <property type="entry name" value="CydC"/>
    <property type="match status" value="1"/>
</dbReference>